<evidence type="ECO:0000256" key="6">
    <source>
        <dbReference type="HAMAP-Rule" id="MF_00838"/>
    </source>
</evidence>
<evidence type="ECO:0000256" key="4">
    <source>
        <dbReference type="ARBA" id="ARBA00022741"/>
    </source>
</evidence>
<dbReference type="GO" id="GO:0005524">
    <property type="term" value="F:ATP binding"/>
    <property type="evidence" value="ECO:0007669"/>
    <property type="project" value="UniProtKB-UniRule"/>
</dbReference>
<name>A0A150N165_9BACL</name>
<dbReference type="EC" id="2.7.7.85" evidence="6"/>
<evidence type="ECO:0000313" key="9">
    <source>
        <dbReference type="Proteomes" id="UP000075324"/>
    </source>
</evidence>
<evidence type="ECO:0000256" key="3">
    <source>
        <dbReference type="ARBA" id="ARBA00022695"/>
    </source>
</evidence>
<comment type="subunit">
    <text evidence="6">Probably oligomerizes.</text>
</comment>
<dbReference type="HAMAP" id="MF_00838">
    <property type="entry name" value="DacB"/>
    <property type="match status" value="1"/>
</dbReference>
<dbReference type="GO" id="GO:0006171">
    <property type="term" value="P:cAMP biosynthetic process"/>
    <property type="evidence" value="ECO:0007669"/>
    <property type="project" value="InterPro"/>
</dbReference>
<dbReference type="EMBL" id="LQYW01000051">
    <property type="protein sequence ID" value="KYD30430.1"/>
    <property type="molecule type" value="Genomic_DNA"/>
</dbReference>
<dbReference type="AlphaFoldDB" id="A0A150N165"/>
<evidence type="ECO:0000256" key="5">
    <source>
        <dbReference type="ARBA" id="ARBA00022840"/>
    </source>
</evidence>
<dbReference type="Proteomes" id="UP000075324">
    <property type="component" value="Unassembled WGS sequence"/>
</dbReference>
<evidence type="ECO:0000256" key="1">
    <source>
        <dbReference type="ARBA" id="ARBA00000877"/>
    </source>
</evidence>
<dbReference type="RefSeq" id="WP_062677954.1">
    <property type="nucleotide sequence ID" value="NZ_LQYW01000051.1"/>
</dbReference>
<protein>
    <recommendedName>
        <fullName evidence="6">Diadenylate cyclase</fullName>
        <shortName evidence="6">DAC</shortName>
        <ecNumber evidence="6">2.7.7.85</ecNumber>
    </recommendedName>
    <alternativeName>
        <fullName evidence="6">Cyclic-di-AMP synthase</fullName>
        <shortName evidence="6">c-di-AMP synthase</shortName>
    </alternativeName>
</protein>
<dbReference type="NCBIfam" id="NF038328">
    <property type="entry name" value="c-di-AMP_CdaS"/>
    <property type="match status" value="1"/>
</dbReference>
<dbReference type="Pfam" id="PF02457">
    <property type="entry name" value="DAC"/>
    <property type="match status" value="1"/>
</dbReference>
<gene>
    <name evidence="6" type="primary">dacB</name>
    <name evidence="8" type="ORF">B4110_2121</name>
</gene>
<dbReference type="GO" id="GO:0106408">
    <property type="term" value="F:diadenylate cyclase activity"/>
    <property type="evidence" value="ECO:0007669"/>
    <property type="project" value="UniProtKB-EC"/>
</dbReference>
<dbReference type="InterPro" id="IPR053472">
    <property type="entry name" value="DAC_CdaS-like"/>
</dbReference>
<dbReference type="SUPFAM" id="SSF143597">
    <property type="entry name" value="YojJ-like"/>
    <property type="match status" value="1"/>
</dbReference>
<comment type="function">
    <text evidence="6">Catalyzes the condensation of 2 ATP molecules into cyclic di-AMP (c-di-AMP), a second messenger used to regulate differing processes in different bacteria.</text>
</comment>
<evidence type="ECO:0000259" key="7">
    <source>
        <dbReference type="PROSITE" id="PS51794"/>
    </source>
</evidence>
<dbReference type="Gene3D" id="3.40.1700.10">
    <property type="entry name" value="DNA integrity scanning protein, DisA, N-terminal domain"/>
    <property type="match status" value="1"/>
</dbReference>
<evidence type="ECO:0000313" key="8">
    <source>
        <dbReference type="EMBL" id="KYD30430.1"/>
    </source>
</evidence>
<proteinExistence type="inferred from homology"/>
<dbReference type="InterPro" id="IPR019457">
    <property type="entry name" value="CdaS_N"/>
</dbReference>
<dbReference type="InterPro" id="IPR036888">
    <property type="entry name" value="DNA_integrity_DisA_N_sf"/>
</dbReference>
<keyword evidence="6" id="KW-1003">Cell membrane</keyword>
<feature type="domain" description="DAC" evidence="7">
    <location>
        <begin position="56"/>
        <end position="203"/>
    </location>
</feature>
<dbReference type="PANTHER" id="PTHR34185">
    <property type="entry name" value="DIADENYLATE CYCLASE"/>
    <property type="match status" value="1"/>
</dbReference>
<keyword evidence="6" id="KW-0472">Membrane</keyword>
<reference evidence="8 9" key="1">
    <citation type="submission" date="2016-01" db="EMBL/GenBank/DDBJ databases">
        <title>Draft Genome Sequences of Seven Thermophilic Sporeformers Isolated from Foods.</title>
        <authorList>
            <person name="Berendsen E.M."/>
            <person name="Wells-Bennik M.H."/>
            <person name="Krawcyk A.O."/>
            <person name="De Jong A."/>
            <person name="Holsappel S."/>
            <person name="Eijlander R.T."/>
            <person name="Kuipers O.P."/>
        </authorList>
    </citation>
    <scope>NUCLEOTIDE SEQUENCE [LARGE SCALE GENOMIC DNA]</scope>
    <source>
        <strain evidence="8 9">B4110</strain>
    </source>
</reference>
<keyword evidence="4 6" id="KW-0547">Nucleotide-binding</keyword>
<dbReference type="GO" id="GO:0004016">
    <property type="term" value="F:adenylate cyclase activity"/>
    <property type="evidence" value="ECO:0007669"/>
    <property type="project" value="UniProtKB-UniRule"/>
</dbReference>
<keyword evidence="2 6" id="KW-0808">Transferase</keyword>
<dbReference type="InterPro" id="IPR050338">
    <property type="entry name" value="DisA"/>
</dbReference>
<keyword evidence="5 6" id="KW-0067">ATP-binding</keyword>
<dbReference type="Gene3D" id="1.10.287.770">
    <property type="entry name" value="YojJ-like"/>
    <property type="match status" value="1"/>
</dbReference>
<organism evidence="8 9">
    <name type="scientific">Parageobacillus toebii</name>
    <dbReference type="NCBI Taxonomy" id="153151"/>
    <lineage>
        <taxon>Bacteria</taxon>
        <taxon>Bacillati</taxon>
        <taxon>Bacillota</taxon>
        <taxon>Bacilli</taxon>
        <taxon>Bacillales</taxon>
        <taxon>Anoxybacillaceae</taxon>
        <taxon>Parageobacillus</taxon>
    </lineage>
</organism>
<evidence type="ECO:0000256" key="2">
    <source>
        <dbReference type="ARBA" id="ARBA00022679"/>
    </source>
</evidence>
<comment type="similarity">
    <text evidence="6">Belongs to the adenylate cyclase family. DacB/CdaS subfamily.</text>
</comment>
<comment type="caution">
    <text evidence="8">The sequence shown here is derived from an EMBL/GenBank/DDBJ whole genome shotgun (WGS) entry which is preliminary data.</text>
</comment>
<keyword evidence="6" id="KW-0812">Transmembrane</keyword>
<dbReference type="PROSITE" id="PS51794">
    <property type="entry name" value="DAC"/>
    <property type="match status" value="1"/>
</dbReference>
<accession>A0A150N165</accession>
<sequence>MIQEFLPLNQPMKEQIIRSLRDITEEAEAIRQSLMMDECCILSRLETLQKHILDVQTAAASFYLHSYLAEYTPHYDDLSLAAKHLAERRHGALIVIERKDSLDHLLHHGVPIGAKVSHTLLEAIFYPGNPLHDGGALIRYDEIVSAGNILPLAEHVTPKRKLGTRHRAAIGLTERSDALVIVVSEETGAISFAINGRLYVLRR</sequence>
<dbReference type="PATRIC" id="fig|153151.4.peg.3108"/>
<dbReference type="InterPro" id="IPR034693">
    <property type="entry name" value="CdaS"/>
</dbReference>
<keyword evidence="6" id="KW-1133">Transmembrane helix</keyword>
<comment type="catalytic activity">
    <reaction evidence="1 6">
        <text>2 ATP = 3',3'-c-di-AMP + 2 diphosphate</text>
        <dbReference type="Rhea" id="RHEA:35655"/>
        <dbReference type="ChEBI" id="CHEBI:30616"/>
        <dbReference type="ChEBI" id="CHEBI:33019"/>
        <dbReference type="ChEBI" id="CHEBI:71500"/>
        <dbReference type="EC" id="2.7.7.85"/>
    </reaction>
</comment>
<dbReference type="PANTHER" id="PTHR34185:SF2">
    <property type="entry name" value="CYCLIC DI-AMP SYNTHASE CDAS"/>
    <property type="match status" value="1"/>
</dbReference>
<keyword evidence="3 6" id="KW-0548">Nucleotidyltransferase</keyword>
<dbReference type="InterPro" id="IPR003390">
    <property type="entry name" value="DNA_integrity_scan_DisA_N"/>
</dbReference>
<dbReference type="Pfam" id="PF10372">
    <property type="entry name" value="CdaS_N"/>
    <property type="match status" value="1"/>
</dbReference>